<accession>A0A859FIV3</accession>
<evidence type="ECO:0000313" key="3">
    <source>
        <dbReference type="Proteomes" id="UP000318138"/>
    </source>
</evidence>
<gene>
    <name evidence="2" type="ORF">FLK61_39300</name>
</gene>
<keyword evidence="1" id="KW-0472">Membrane</keyword>
<proteinExistence type="predicted"/>
<feature type="transmembrane region" description="Helical" evidence="1">
    <location>
        <begin position="12"/>
        <end position="31"/>
    </location>
</feature>
<evidence type="ECO:0000313" key="2">
    <source>
        <dbReference type="EMBL" id="QKS72662.1"/>
    </source>
</evidence>
<keyword evidence="1" id="KW-1133">Transmembrane helix</keyword>
<reference evidence="3" key="1">
    <citation type="submission" date="2019-07" db="EMBL/GenBank/DDBJ databases">
        <title>Bacillus alkalisoli sp. nov. isolated from saline soil.</title>
        <authorList>
            <person name="Sun J.-Q."/>
            <person name="Xu L."/>
        </authorList>
    </citation>
    <scope>NUCLEOTIDE SEQUENCE [LARGE SCALE GENOMIC DNA]</scope>
    <source>
        <strain evidence="3">M4U3P1</strain>
    </source>
</reference>
<dbReference type="KEGG" id="psua:FLK61_39300"/>
<keyword evidence="1" id="KW-0812">Transmembrane</keyword>
<sequence>MSNTFTKQQTTGLVILGVVFWFTAALMVQFTGDFFFNGEAIRITMAFLLAIPVLLFFLAITIAALRIERNQTFEAVSIMTMVALLLDGLAMAFFRELYHSSYQVSHYGASWIMWGAGMGLLIAYIRSKT</sequence>
<dbReference type="EMBL" id="CP041372">
    <property type="protein sequence ID" value="QKS72662.1"/>
    <property type="molecule type" value="Genomic_DNA"/>
</dbReference>
<feature type="transmembrane region" description="Helical" evidence="1">
    <location>
        <begin position="43"/>
        <end position="65"/>
    </location>
</feature>
<name>A0A859FIV3_9BACI</name>
<dbReference type="InterPro" id="IPR020509">
    <property type="entry name" value="Uncharacterised_YnzE"/>
</dbReference>
<dbReference type="Proteomes" id="UP000318138">
    <property type="component" value="Chromosome"/>
</dbReference>
<dbReference type="RefSeq" id="WP_176010632.1">
    <property type="nucleotide sequence ID" value="NZ_CP041372.2"/>
</dbReference>
<feature type="transmembrane region" description="Helical" evidence="1">
    <location>
        <begin position="106"/>
        <end position="125"/>
    </location>
</feature>
<dbReference type="AlphaFoldDB" id="A0A859FIV3"/>
<dbReference type="Pfam" id="PF17329">
    <property type="entry name" value="DUF5367"/>
    <property type="match status" value="1"/>
</dbReference>
<feature type="transmembrane region" description="Helical" evidence="1">
    <location>
        <begin position="72"/>
        <end position="94"/>
    </location>
</feature>
<organism evidence="2 3">
    <name type="scientific">Paenalkalicoccus suaedae</name>
    <dbReference type="NCBI Taxonomy" id="2592382"/>
    <lineage>
        <taxon>Bacteria</taxon>
        <taxon>Bacillati</taxon>
        <taxon>Bacillota</taxon>
        <taxon>Bacilli</taxon>
        <taxon>Bacillales</taxon>
        <taxon>Bacillaceae</taxon>
        <taxon>Paenalkalicoccus</taxon>
    </lineage>
</organism>
<protein>
    <submittedName>
        <fullName evidence="2">DUF5367 family protein</fullName>
    </submittedName>
</protein>
<keyword evidence="3" id="KW-1185">Reference proteome</keyword>
<evidence type="ECO:0000256" key="1">
    <source>
        <dbReference type="SAM" id="Phobius"/>
    </source>
</evidence>